<dbReference type="EMBL" id="NMQA01000055">
    <property type="protein sequence ID" value="PLZ99889.1"/>
    <property type="molecule type" value="Genomic_DNA"/>
</dbReference>
<proteinExistence type="predicted"/>
<protein>
    <submittedName>
        <fullName evidence="1">Uncharacterized protein</fullName>
    </submittedName>
</protein>
<sequence>MNFEMPLVVSPSFARFVALELGPNSLRKKDIIKCLKALEIKNPEVLNLKWKEELWSLLQTAAKLPPMSLVKPVIMKYKSQAYDSN</sequence>
<accession>A0A2N6KJR6</accession>
<name>A0A2N6KJR6_9CYAN</name>
<reference evidence="1 2" key="1">
    <citation type="submission" date="2017-07" db="EMBL/GenBank/DDBJ databases">
        <title>Genomes of Fischerella (Mastigocladus) sp. strains.</title>
        <authorList>
            <person name="Miller S.R."/>
        </authorList>
    </citation>
    <scope>NUCLEOTIDE SEQUENCE [LARGE SCALE GENOMIC DNA]</scope>
    <source>
        <strain evidence="1 2">CCMEE 5268</strain>
    </source>
</reference>
<organism evidence="1 2">
    <name type="scientific">Fischerella thermalis CCMEE 5268</name>
    <dbReference type="NCBI Taxonomy" id="2019662"/>
    <lineage>
        <taxon>Bacteria</taxon>
        <taxon>Bacillati</taxon>
        <taxon>Cyanobacteriota</taxon>
        <taxon>Cyanophyceae</taxon>
        <taxon>Nostocales</taxon>
        <taxon>Hapalosiphonaceae</taxon>
        <taxon>Fischerella</taxon>
    </lineage>
</organism>
<comment type="caution">
    <text evidence="1">The sequence shown here is derived from an EMBL/GenBank/DDBJ whole genome shotgun (WGS) entry which is preliminary data.</text>
</comment>
<evidence type="ECO:0000313" key="1">
    <source>
        <dbReference type="EMBL" id="PLZ99889.1"/>
    </source>
</evidence>
<dbReference type="RefSeq" id="WP_102171804.1">
    <property type="nucleotide sequence ID" value="NZ_NMQA01000055.1"/>
</dbReference>
<gene>
    <name evidence="1" type="ORF">CEN50_05585</name>
</gene>
<dbReference type="Proteomes" id="UP000235025">
    <property type="component" value="Unassembled WGS sequence"/>
</dbReference>
<dbReference type="AlphaFoldDB" id="A0A2N6KJR6"/>
<evidence type="ECO:0000313" key="2">
    <source>
        <dbReference type="Proteomes" id="UP000235025"/>
    </source>
</evidence>